<accession>A0A3A4KCM1</accession>
<keyword evidence="3" id="KW-1185">Reference proteome</keyword>
<evidence type="ECO:0000313" key="3">
    <source>
        <dbReference type="Proteomes" id="UP000266677"/>
    </source>
</evidence>
<proteinExistence type="predicted"/>
<feature type="coiled-coil region" evidence="1">
    <location>
        <begin position="18"/>
        <end position="45"/>
    </location>
</feature>
<dbReference type="EMBL" id="QZFU01000041">
    <property type="protein sequence ID" value="RJO70052.1"/>
    <property type="molecule type" value="Genomic_DNA"/>
</dbReference>
<evidence type="ECO:0000256" key="1">
    <source>
        <dbReference type="SAM" id="Coils"/>
    </source>
</evidence>
<protein>
    <submittedName>
        <fullName evidence="2">Uncharacterized protein</fullName>
    </submittedName>
</protein>
<organism evidence="2 3">
    <name type="scientific">Nocardia panacis</name>
    <dbReference type="NCBI Taxonomy" id="2340916"/>
    <lineage>
        <taxon>Bacteria</taxon>
        <taxon>Bacillati</taxon>
        <taxon>Actinomycetota</taxon>
        <taxon>Actinomycetes</taxon>
        <taxon>Mycobacteriales</taxon>
        <taxon>Nocardiaceae</taxon>
        <taxon>Nocardia</taxon>
    </lineage>
</organism>
<keyword evidence="1" id="KW-0175">Coiled coil</keyword>
<dbReference type="AlphaFoldDB" id="A0A3A4KCM1"/>
<reference evidence="2 3" key="1">
    <citation type="submission" date="2018-09" db="EMBL/GenBank/DDBJ databases">
        <title>YIM PH21274 draft genome.</title>
        <authorList>
            <person name="Miao C."/>
        </authorList>
    </citation>
    <scope>NUCLEOTIDE SEQUENCE [LARGE SCALE GENOMIC DNA]</scope>
    <source>
        <strain evidence="2 3">YIM PH 21724</strain>
    </source>
</reference>
<sequence length="80" mass="9264">MNVIRPWYERAMSEDPDLAQARVLLDALAAQLVSLNRALDVAQRNGRAAEVHALTVDLRTVDRYIERLHRRFPQTQEVRP</sequence>
<name>A0A3A4KCM1_9NOCA</name>
<dbReference type="Proteomes" id="UP000266677">
    <property type="component" value="Unassembled WGS sequence"/>
</dbReference>
<evidence type="ECO:0000313" key="2">
    <source>
        <dbReference type="EMBL" id="RJO70052.1"/>
    </source>
</evidence>
<comment type="caution">
    <text evidence="2">The sequence shown here is derived from an EMBL/GenBank/DDBJ whole genome shotgun (WGS) entry which is preliminary data.</text>
</comment>
<gene>
    <name evidence="2" type="ORF">D5S18_29800</name>
</gene>